<proteinExistence type="predicted"/>
<sequence>MPLEEMVARVRDLLGDEALKLVKRGDVFVTAFHHFASVAATAAKLCALLEEKGYLPEGSWEECFWAGAVHDYEKLGVSGEYLRNVAKESGIEERRLEELAARAEAGLRGLAQGALNLVDC</sequence>
<organism evidence="1 2">
    <name type="scientific">Ignicoccus hospitalis (strain KIN4/I / DSM 18386 / JCM 14125)</name>
    <dbReference type="NCBI Taxonomy" id="453591"/>
    <lineage>
        <taxon>Archaea</taxon>
        <taxon>Thermoproteota</taxon>
        <taxon>Thermoprotei</taxon>
        <taxon>Desulfurococcales</taxon>
        <taxon>Desulfurococcaceae</taxon>
        <taxon>Ignicoccus</taxon>
    </lineage>
</organism>
<dbReference type="KEGG" id="iho:Igni_1072"/>
<dbReference type="AlphaFoldDB" id="A8ABE7"/>
<dbReference type="GeneID" id="5562706"/>
<protein>
    <submittedName>
        <fullName evidence="1">Uncharacterized protein</fullName>
    </submittedName>
</protein>
<keyword evidence="2" id="KW-1185">Reference proteome</keyword>
<evidence type="ECO:0000313" key="1">
    <source>
        <dbReference type="EMBL" id="ABU82249.1"/>
    </source>
</evidence>
<gene>
    <name evidence="1" type="ordered locus">Igni_1072</name>
</gene>
<dbReference type="SUPFAM" id="SSF109604">
    <property type="entry name" value="HD-domain/PDEase-like"/>
    <property type="match status" value="1"/>
</dbReference>
<dbReference type="HOGENOM" id="CLU_2044391_0_0_2"/>
<accession>A8ABE7</accession>
<evidence type="ECO:0000313" key="2">
    <source>
        <dbReference type="Proteomes" id="UP000000262"/>
    </source>
</evidence>
<reference evidence="1 2" key="1">
    <citation type="journal article" date="2008" name="Genome Biol.">
        <title>A genomic analysis of the archaeal system Ignicoccus hospitalis-Nanoarchaeum equitans.</title>
        <authorList>
            <person name="Podar M."/>
            <person name="Anderson I."/>
            <person name="Makarova K.S."/>
            <person name="Elkins J.G."/>
            <person name="Ivanova N."/>
            <person name="Wall M.A."/>
            <person name="Lykidis A."/>
            <person name="Mavromatis K."/>
            <person name="Sun H."/>
            <person name="Hudson M.E."/>
            <person name="Chen W."/>
            <person name="Deciu C."/>
            <person name="Hutchison D."/>
            <person name="Eads J.R."/>
            <person name="Anderson A."/>
            <person name="Fernandes F."/>
            <person name="Szeto E."/>
            <person name="Lapidus A."/>
            <person name="Kyrpides N.C."/>
            <person name="Saier M.H.Jr."/>
            <person name="Richardson P.M."/>
            <person name="Rachel R."/>
            <person name="Huber H."/>
            <person name="Eisen J.A."/>
            <person name="Koonin E.V."/>
            <person name="Keller M."/>
            <person name="Stetter K.O."/>
        </authorList>
    </citation>
    <scope>NUCLEOTIDE SEQUENCE [LARGE SCALE GENOMIC DNA]</scope>
    <source>
        <strain evidence="2">KIN4/I / DSM 18386 / JCM 14125</strain>
    </source>
</reference>
<dbReference type="RefSeq" id="WP_012123213.1">
    <property type="nucleotide sequence ID" value="NC_009776.1"/>
</dbReference>
<dbReference type="Gene3D" id="1.10.3210.10">
    <property type="entry name" value="Hypothetical protein af1432"/>
    <property type="match status" value="1"/>
</dbReference>
<dbReference type="EMBL" id="CP000816">
    <property type="protein sequence ID" value="ABU82249.1"/>
    <property type="molecule type" value="Genomic_DNA"/>
</dbReference>
<dbReference type="STRING" id="453591.Igni_1072"/>
<name>A8ABE7_IGNH4</name>
<dbReference type="Proteomes" id="UP000000262">
    <property type="component" value="Chromosome"/>
</dbReference>